<evidence type="ECO:0000256" key="2">
    <source>
        <dbReference type="ARBA" id="ARBA00012028"/>
    </source>
</evidence>
<name>A0A974GXH5_SEDHY</name>
<dbReference type="AlphaFoldDB" id="A0A974GXH5"/>
<dbReference type="SUPFAM" id="SSF53254">
    <property type="entry name" value="Phosphoglycerate mutase-like"/>
    <property type="match status" value="1"/>
</dbReference>
<evidence type="ECO:0000256" key="3">
    <source>
        <dbReference type="ARBA" id="ARBA00023152"/>
    </source>
</evidence>
<dbReference type="GO" id="GO:0006096">
    <property type="term" value="P:glycolytic process"/>
    <property type="evidence" value="ECO:0007669"/>
    <property type="project" value="UniProtKB-KW"/>
</dbReference>
<feature type="active site" description="Proton donor/acceptor" evidence="5">
    <location>
        <position position="82"/>
    </location>
</feature>
<gene>
    <name evidence="8" type="ORF">HZF24_13055</name>
</gene>
<organism evidence="8 9">
    <name type="scientific">Sedimentibacter hydroxybenzoicus DSM 7310</name>
    <dbReference type="NCBI Taxonomy" id="1123245"/>
    <lineage>
        <taxon>Bacteria</taxon>
        <taxon>Bacillati</taxon>
        <taxon>Bacillota</taxon>
        <taxon>Tissierellia</taxon>
        <taxon>Sedimentibacter</taxon>
    </lineage>
</organism>
<dbReference type="Pfam" id="PF00300">
    <property type="entry name" value="His_Phos_1"/>
    <property type="match status" value="1"/>
</dbReference>
<keyword evidence="3" id="KW-0324">Glycolysis</keyword>
<feature type="active site" description="Tele-phosphohistidine intermediate" evidence="5">
    <location>
        <position position="9"/>
    </location>
</feature>
<protein>
    <recommendedName>
        <fullName evidence="2">phosphoglycerate mutase (2,3-diphosphoglycerate-dependent)</fullName>
        <ecNumber evidence="2">5.4.2.11</ecNumber>
    </recommendedName>
</protein>
<evidence type="ECO:0000256" key="7">
    <source>
        <dbReference type="PIRSR" id="PIRSR613078-3"/>
    </source>
</evidence>
<dbReference type="InterPro" id="IPR013078">
    <property type="entry name" value="His_Pase_superF_clade-1"/>
</dbReference>
<dbReference type="RefSeq" id="WP_179238773.1">
    <property type="nucleotide sequence ID" value="NZ_JACBNQ010000016.1"/>
</dbReference>
<dbReference type="InterPro" id="IPR029033">
    <property type="entry name" value="His_PPase_superfam"/>
</dbReference>
<dbReference type="InterPro" id="IPR001345">
    <property type="entry name" value="PG/BPGM_mutase_AS"/>
</dbReference>
<evidence type="ECO:0000256" key="1">
    <source>
        <dbReference type="ARBA" id="ARBA00006717"/>
    </source>
</evidence>
<dbReference type="GO" id="GO:0004619">
    <property type="term" value="F:phosphoglycerate mutase activity"/>
    <property type="evidence" value="ECO:0007669"/>
    <property type="project" value="UniProtKB-EC"/>
</dbReference>
<dbReference type="PANTHER" id="PTHR11931">
    <property type="entry name" value="PHOSPHOGLYCERATE MUTASE"/>
    <property type="match status" value="1"/>
</dbReference>
<dbReference type="EMBL" id="JACBNQ010000016">
    <property type="protein sequence ID" value="NYB75070.1"/>
    <property type="molecule type" value="Genomic_DNA"/>
</dbReference>
<keyword evidence="9" id="KW-1185">Reference proteome</keyword>
<dbReference type="EC" id="5.4.2.11" evidence="2"/>
<feature type="binding site" evidence="6">
    <location>
        <begin position="8"/>
        <end position="15"/>
    </location>
    <ligand>
        <name>substrate</name>
    </ligand>
</feature>
<evidence type="ECO:0000256" key="6">
    <source>
        <dbReference type="PIRSR" id="PIRSR613078-2"/>
    </source>
</evidence>
<feature type="binding site" evidence="6">
    <location>
        <position position="58"/>
    </location>
    <ligand>
        <name>substrate</name>
    </ligand>
</feature>
<dbReference type="Gene3D" id="3.40.50.1240">
    <property type="entry name" value="Phosphoglycerate mutase-like"/>
    <property type="match status" value="1"/>
</dbReference>
<reference evidence="8" key="1">
    <citation type="submission" date="2020-07" db="EMBL/GenBank/DDBJ databases">
        <title>Genomic analysis of a strain of Sedimentibacter Hydroxybenzoicus DSM7310.</title>
        <authorList>
            <person name="Ma S."/>
        </authorList>
    </citation>
    <scope>NUCLEOTIDE SEQUENCE</scope>
    <source>
        <strain evidence="8">DSM 7310</strain>
    </source>
</reference>
<comment type="similarity">
    <text evidence="1">Belongs to the phosphoglycerate mutase family. BPG-dependent PGAM subfamily.</text>
</comment>
<feature type="site" description="Transition state stabilizer" evidence="7">
    <location>
        <position position="150"/>
    </location>
</feature>
<dbReference type="Proteomes" id="UP000611629">
    <property type="component" value="Unassembled WGS sequence"/>
</dbReference>
<dbReference type="CDD" id="cd07067">
    <property type="entry name" value="HP_PGM_like"/>
    <property type="match status" value="1"/>
</dbReference>
<sequence>MTRIYITRHGETEWNKQRRFQGNKDSALTDKGIMAAELLSDRIEDIDLDCIVASPLKRAYRTAEIVKGNKQIDIETHDGLMEINLGDFEGMRWDEIVEGHGDVIDKIKSDPFKYGYPNGESLIQFYNRVENAFKEVVEKCRGKNVLIVAHGGTIKCIESYIRKFKINNDWMGTVVSNCSLSCFEVDDNDEIKEIFYNDIEHLKGSAAFN</sequence>
<evidence type="ECO:0000256" key="5">
    <source>
        <dbReference type="PIRSR" id="PIRSR613078-1"/>
    </source>
</evidence>
<dbReference type="PROSITE" id="PS00175">
    <property type="entry name" value="PG_MUTASE"/>
    <property type="match status" value="1"/>
</dbReference>
<keyword evidence="4" id="KW-0413">Isomerase</keyword>
<evidence type="ECO:0000256" key="4">
    <source>
        <dbReference type="ARBA" id="ARBA00023235"/>
    </source>
</evidence>
<accession>A0A974GXH5</accession>
<evidence type="ECO:0000313" key="8">
    <source>
        <dbReference type="EMBL" id="NYB75070.1"/>
    </source>
</evidence>
<evidence type="ECO:0000313" key="9">
    <source>
        <dbReference type="Proteomes" id="UP000611629"/>
    </source>
</evidence>
<dbReference type="SMART" id="SM00855">
    <property type="entry name" value="PGAM"/>
    <property type="match status" value="1"/>
</dbReference>
<proteinExistence type="inferred from homology"/>
<comment type="caution">
    <text evidence="8">The sequence shown here is derived from an EMBL/GenBank/DDBJ whole genome shotgun (WGS) entry which is preliminary data.</text>
</comment>
<dbReference type="InterPro" id="IPR005952">
    <property type="entry name" value="Phosphogly_mut1"/>
</dbReference>